<feature type="signal peptide" evidence="1">
    <location>
        <begin position="1"/>
        <end position="17"/>
    </location>
</feature>
<name>A0A1D2Q6M8_MANHA</name>
<dbReference type="RefSeq" id="WP_006251789.1">
    <property type="nucleotide sequence ID" value="NZ_CP017484.1"/>
</dbReference>
<gene>
    <name evidence="4" type="ORF">NCTC10643_01986</name>
    <name evidence="3" type="ORF">NCTC9380_01131</name>
</gene>
<dbReference type="AlphaFoldDB" id="A0A1D2Q6M8"/>
<keyword evidence="1" id="KW-0732">Signal</keyword>
<evidence type="ECO:0000259" key="2">
    <source>
        <dbReference type="Pfam" id="PF24574"/>
    </source>
</evidence>
<feature type="chain" id="PRO_5039972482" description="ACP-like domain-containing protein" evidence="1">
    <location>
        <begin position="18"/>
        <end position="175"/>
    </location>
</feature>
<dbReference type="Proteomes" id="UP000254031">
    <property type="component" value="Unassembled WGS sequence"/>
</dbReference>
<dbReference type="EMBL" id="LR134495">
    <property type="protein sequence ID" value="VEI78096.1"/>
    <property type="molecule type" value="Genomic_DNA"/>
</dbReference>
<protein>
    <recommendedName>
        <fullName evidence="2">ACP-like domain-containing protein</fullName>
    </recommendedName>
</protein>
<proteinExistence type="predicted"/>
<sequence length="175" mass="18481">MKLVKFVPALAATLVLAACSNANTQSAPQQAQDAVTKAAEQATQQVNEIAGNAPRASGAVKVEKATDGAKSIVYRCQSGKRVTANYVFQGEEAKAVNLLVQSGGKTQKIPTLTRDASNQDSTSFKTDKYSWDLDTGFTLSSNGQSGMLTKYGAKTDTIVAKLCDVDKALTSKLNK</sequence>
<evidence type="ECO:0000313" key="4">
    <source>
        <dbReference type="EMBL" id="VEI78096.1"/>
    </source>
</evidence>
<reference evidence="4" key="2">
    <citation type="submission" date="2018-12" db="EMBL/GenBank/DDBJ databases">
        <authorList>
            <consortium name="Pathogen Informatics"/>
        </authorList>
    </citation>
    <scope>NUCLEOTIDE SEQUENCE [LARGE SCALE GENOMIC DNA]</scope>
    <source>
        <strain evidence="4">NCTC10643</strain>
    </source>
</reference>
<dbReference type="Proteomes" id="UP000271188">
    <property type="component" value="Chromosome"/>
</dbReference>
<reference evidence="3 5" key="1">
    <citation type="submission" date="2018-06" db="EMBL/GenBank/DDBJ databases">
        <authorList>
            <consortium name="Pathogen Informatics"/>
            <person name="Doyle S."/>
        </authorList>
    </citation>
    <scope>NUCLEOTIDE SEQUENCE [LARGE SCALE GENOMIC DNA]</scope>
    <source>
        <strain evidence="3 5">NCTC9380</strain>
    </source>
</reference>
<dbReference type="EMBL" id="UGPL01000006">
    <property type="protein sequence ID" value="STY65861.1"/>
    <property type="molecule type" value="Genomic_DNA"/>
</dbReference>
<dbReference type="Pfam" id="PF24574">
    <property type="entry name" value="Nm-ACP"/>
    <property type="match status" value="1"/>
</dbReference>
<evidence type="ECO:0000256" key="1">
    <source>
        <dbReference type="SAM" id="SignalP"/>
    </source>
</evidence>
<evidence type="ECO:0000313" key="3">
    <source>
        <dbReference type="EMBL" id="STY65861.1"/>
    </source>
</evidence>
<feature type="domain" description="ACP-like" evidence="2">
    <location>
        <begin position="70"/>
        <end position="163"/>
    </location>
</feature>
<dbReference type="InterPro" id="IPR056025">
    <property type="entry name" value="ACP_dom"/>
</dbReference>
<organism evidence="3 5">
    <name type="scientific">Mannheimia haemolytica</name>
    <name type="common">Pasteurella haemolytica</name>
    <dbReference type="NCBI Taxonomy" id="75985"/>
    <lineage>
        <taxon>Bacteria</taxon>
        <taxon>Pseudomonadati</taxon>
        <taxon>Pseudomonadota</taxon>
        <taxon>Gammaproteobacteria</taxon>
        <taxon>Pasteurellales</taxon>
        <taxon>Pasteurellaceae</taxon>
        <taxon>Mannheimia</taxon>
    </lineage>
</organism>
<evidence type="ECO:0000313" key="5">
    <source>
        <dbReference type="Proteomes" id="UP000254031"/>
    </source>
</evidence>
<dbReference type="PROSITE" id="PS51257">
    <property type="entry name" value="PROKAR_LIPOPROTEIN"/>
    <property type="match status" value="1"/>
</dbReference>
<accession>A0A1D2Q6M8</accession>